<evidence type="ECO:0000313" key="1">
    <source>
        <dbReference type="EMBL" id="NME72851.1"/>
    </source>
</evidence>
<name>A0A7X9XDF8_9BACT</name>
<gene>
    <name evidence="1" type="ORF">HHU12_33145</name>
</gene>
<keyword evidence="2" id="KW-1185">Reference proteome</keyword>
<dbReference type="Proteomes" id="UP000576082">
    <property type="component" value="Unassembled WGS sequence"/>
</dbReference>
<dbReference type="RefSeq" id="WP_169661012.1">
    <property type="nucleotide sequence ID" value="NZ_JABANE010000221.1"/>
</dbReference>
<reference evidence="1 2" key="1">
    <citation type="submission" date="2020-04" db="EMBL/GenBank/DDBJ databases">
        <title>Flammeovirga sp. SR4, a novel species isolated from seawater.</title>
        <authorList>
            <person name="Wang X."/>
        </authorList>
    </citation>
    <scope>NUCLEOTIDE SEQUENCE [LARGE SCALE GENOMIC DNA]</scope>
    <source>
        <strain evidence="1 2">ATCC 23126</strain>
    </source>
</reference>
<protein>
    <submittedName>
        <fullName evidence="1">Uncharacterized protein</fullName>
    </submittedName>
</protein>
<accession>A0A7X9XDF8</accession>
<proteinExistence type="predicted"/>
<sequence>MQREIRFFSIGKQPITKTKSIIQKLCDKKGWDVGFMELDSDNTITGQINQSESNRYSSDYLTLLIRDEEYSQSWSSGDNLKAYHIDLCYYILEIEVFYKWSFLLDFSISLLENCPNIRVESLDENEKTFFEEFTLQHLYQVKKLGYEDNWKQVKLLR</sequence>
<dbReference type="AlphaFoldDB" id="A0A7X9XDF8"/>
<dbReference type="EMBL" id="JABANE010000221">
    <property type="protein sequence ID" value="NME72851.1"/>
    <property type="molecule type" value="Genomic_DNA"/>
</dbReference>
<organism evidence="1 2">
    <name type="scientific">Flammeovirga aprica JL-4</name>
    <dbReference type="NCBI Taxonomy" id="694437"/>
    <lineage>
        <taxon>Bacteria</taxon>
        <taxon>Pseudomonadati</taxon>
        <taxon>Bacteroidota</taxon>
        <taxon>Cytophagia</taxon>
        <taxon>Cytophagales</taxon>
        <taxon>Flammeovirgaceae</taxon>
        <taxon>Flammeovirga</taxon>
    </lineage>
</organism>
<evidence type="ECO:0000313" key="2">
    <source>
        <dbReference type="Proteomes" id="UP000576082"/>
    </source>
</evidence>
<comment type="caution">
    <text evidence="1">The sequence shown here is derived from an EMBL/GenBank/DDBJ whole genome shotgun (WGS) entry which is preliminary data.</text>
</comment>